<feature type="signal peptide" evidence="1">
    <location>
        <begin position="1"/>
        <end position="24"/>
    </location>
</feature>
<sequence length="194" mass="21261">MKTKLLLALLLLCPLCLLIGRSITKTTPVKTSLTVNGRPINYQLFTLDHPGVLSVIEGDLKVLDDRAMPYQSLLLQGGSAKQNTDAAFQTAELWPGSWLRGEVANEQALKRKAIPFQVSLWRNGSVVKQWPTDAAETVESIQLKEIWPSAQLGDELIVKPMGRSGAQSGDYAGKQVIKLKKVDPILLKALQEGC</sequence>
<evidence type="ECO:0000256" key="1">
    <source>
        <dbReference type="SAM" id="SignalP"/>
    </source>
</evidence>
<protein>
    <submittedName>
        <fullName evidence="2">Uncharacterized protein</fullName>
    </submittedName>
</protein>
<keyword evidence="3" id="KW-1185">Reference proteome</keyword>
<name>A0ABS3JEM4_9BACT</name>
<dbReference type="Proteomes" id="UP000664628">
    <property type="component" value="Unassembled WGS sequence"/>
</dbReference>
<evidence type="ECO:0000313" key="2">
    <source>
        <dbReference type="EMBL" id="MBO0948453.1"/>
    </source>
</evidence>
<comment type="caution">
    <text evidence="2">The sequence shown here is derived from an EMBL/GenBank/DDBJ whole genome shotgun (WGS) entry which is preliminary data.</text>
</comment>
<organism evidence="2 3">
    <name type="scientific">Fibrella forsythiae</name>
    <dbReference type="NCBI Taxonomy" id="2817061"/>
    <lineage>
        <taxon>Bacteria</taxon>
        <taxon>Pseudomonadati</taxon>
        <taxon>Bacteroidota</taxon>
        <taxon>Cytophagia</taxon>
        <taxon>Cytophagales</taxon>
        <taxon>Spirosomataceae</taxon>
        <taxon>Fibrella</taxon>
    </lineage>
</organism>
<dbReference type="EMBL" id="JAFMYW010000002">
    <property type="protein sequence ID" value="MBO0948453.1"/>
    <property type="molecule type" value="Genomic_DNA"/>
</dbReference>
<evidence type="ECO:0000313" key="3">
    <source>
        <dbReference type="Proteomes" id="UP000664628"/>
    </source>
</evidence>
<accession>A0ABS3JEM4</accession>
<dbReference type="RefSeq" id="WP_207328424.1">
    <property type="nucleotide sequence ID" value="NZ_JAFMYW010000002.1"/>
</dbReference>
<proteinExistence type="predicted"/>
<reference evidence="2 3" key="1">
    <citation type="submission" date="2021-03" db="EMBL/GenBank/DDBJ databases">
        <title>Fibrella sp. HMF5405 genome sequencing and assembly.</title>
        <authorList>
            <person name="Kang H."/>
            <person name="Kim H."/>
            <person name="Bae S."/>
            <person name="Joh K."/>
        </authorList>
    </citation>
    <scope>NUCLEOTIDE SEQUENCE [LARGE SCALE GENOMIC DNA]</scope>
    <source>
        <strain evidence="2 3">HMF5405</strain>
    </source>
</reference>
<keyword evidence="1" id="KW-0732">Signal</keyword>
<feature type="chain" id="PRO_5047408002" evidence="1">
    <location>
        <begin position="25"/>
        <end position="194"/>
    </location>
</feature>
<gene>
    <name evidence="2" type="ORF">J2I46_07685</name>
</gene>